<dbReference type="Proteomes" id="UP000016930">
    <property type="component" value="Unassembled WGS sequence"/>
</dbReference>
<dbReference type="AlphaFoldDB" id="M2Q5Z3"/>
<reference evidence="1 2" key="1">
    <citation type="journal article" date="2012" name="Proc. Natl. Acad. Sci. U.S.A.">
        <title>Comparative genomics of Ceriporiopsis subvermispora and Phanerochaete chrysosporium provide insight into selective ligninolysis.</title>
        <authorList>
            <person name="Fernandez-Fueyo E."/>
            <person name="Ruiz-Duenas F.J."/>
            <person name="Ferreira P."/>
            <person name="Floudas D."/>
            <person name="Hibbett D.S."/>
            <person name="Canessa P."/>
            <person name="Larrondo L.F."/>
            <person name="James T.Y."/>
            <person name="Seelenfreund D."/>
            <person name="Lobos S."/>
            <person name="Polanco R."/>
            <person name="Tello M."/>
            <person name="Honda Y."/>
            <person name="Watanabe T."/>
            <person name="Watanabe T."/>
            <person name="Ryu J.S."/>
            <person name="Kubicek C.P."/>
            <person name="Schmoll M."/>
            <person name="Gaskell J."/>
            <person name="Hammel K.E."/>
            <person name="St John F.J."/>
            <person name="Vanden Wymelenberg A."/>
            <person name="Sabat G."/>
            <person name="Splinter BonDurant S."/>
            <person name="Syed K."/>
            <person name="Yadav J.S."/>
            <person name="Doddapaneni H."/>
            <person name="Subramanian V."/>
            <person name="Lavin J.L."/>
            <person name="Oguiza J.A."/>
            <person name="Perez G."/>
            <person name="Pisabarro A.G."/>
            <person name="Ramirez L."/>
            <person name="Santoyo F."/>
            <person name="Master E."/>
            <person name="Coutinho P.M."/>
            <person name="Henrissat B."/>
            <person name="Lombard V."/>
            <person name="Magnuson J.K."/>
            <person name="Kuees U."/>
            <person name="Hori C."/>
            <person name="Igarashi K."/>
            <person name="Samejima M."/>
            <person name="Held B.W."/>
            <person name="Barry K.W."/>
            <person name="LaButti K.M."/>
            <person name="Lapidus A."/>
            <person name="Lindquist E.A."/>
            <person name="Lucas S.M."/>
            <person name="Riley R."/>
            <person name="Salamov A.A."/>
            <person name="Hoffmeister D."/>
            <person name="Schwenk D."/>
            <person name="Hadar Y."/>
            <person name="Yarden O."/>
            <person name="de Vries R.P."/>
            <person name="Wiebenga A."/>
            <person name="Stenlid J."/>
            <person name="Eastwood D."/>
            <person name="Grigoriev I.V."/>
            <person name="Berka R.M."/>
            <person name="Blanchette R.A."/>
            <person name="Kersten P."/>
            <person name="Martinez A.T."/>
            <person name="Vicuna R."/>
            <person name="Cullen D."/>
        </authorList>
    </citation>
    <scope>NUCLEOTIDE SEQUENCE [LARGE SCALE GENOMIC DNA]</scope>
    <source>
        <strain evidence="1 2">B</strain>
    </source>
</reference>
<organism evidence="1 2">
    <name type="scientific">Ceriporiopsis subvermispora (strain B)</name>
    <name type="common">White-rot fungus</name>
    <name type="synonym">Gelatoporia subvermispora</name>
    <dbReference type="NCBI Taxonomy" id="914234"/>
    <lineage>
        <taxon>Eukaryota</taxon>
        <taxon>Fungi</taxon>
        <taxon>Dikarya</taxon>
        <taxon>Basidiomycota</taxon>
        <taxon>Agaricomycotina</taxon>
        <taxon>Agaricomycetes</taxon>
        <taxon>Polyporales</taxon>
        <taxon>Gelatoporiaceae</taxon>
        <taxon>Gelatoporia</taxon>
    </lineage>
</organism>
<evidence type="ECO:0000313" key="1">
    <source>
        <dbReference type="EMBL" id="EMD32248.1"/>
    </source>
</evidence>
<dbReference type="HOGENOM" id="CLU_2440640_0_0_1"/>
<accession>M2Q5Z3</accession>
<proteinExistence type="predicted"/>
<keyword evidence="2" id="KW-1185">Reference proteome</keyword>
<gene>
    <name evidence="1" type="ORF">CERSUDRAFT_118951</name>
</gene>
<evidence type="ECO:0000313" key="2">
    <source>
        <dbReference type="Proteomes" id="UP000016930"/>
    </source>
</evidence>
<name>M2Q5Z3_CERS8</name>
<protein>
    <submittedName>
        <fullName evidence="1">Uncharacterized protein</fullName>
    </submittedName>
</protein>
<sequence length="90" mass="10495">MPSTFVAPGCNENEYVCPKFNFRNLTHCLGSLRETLRVQSWRYLNGQAPSLFVRMQKFPERLARQDNFSFAALAEPCALDLEFRPPWRVL</sequence>
<dbReference type="EMBL" id="KB445812">
    <property type="protein sequence ID" value="EMD32248.1"/>
    <property type="molecule type" value="Genomic_DNA"/>
</dbReference>